<evidence type="ECO:0000313" key="3">
    <source>
        <dbReference type="EMBL" id="KAJ7603928.1"/>
    </source>
</evidence>
<gene>
    <name evidence="3" type="ORF">B0H17DRAFT_1165213</name>
</gene>
<dbReference type="Gene3D" id="3.40.50.720">
    <property type="entry name" value="NAD(P)-binding Rossmann-like Domain"/>
    <property type="match status" value="1"/>
</dbReference>
<dbReference type="SUPFAM" id="SSF51735">
    <property type="entry name" value="NAD(P)-binding Rossmann-fold domains"/>
    <property type="match status" value="1"/>
</dbReference>
<evidence type="ECO:0000256" key="2">
    <source>
        <dbReference type="ARBA" id="ARBA00023002"/>
    </source>
</evidence>
<dbReference type="PANTHER" id="PTHR24320">
    <property type="entry name" value="RETINOL DEHYDROGENASE"/>
    <property type="match status" value="1"/>
</dbReference>
<reference evidence="3" key="1">
    <citation type="submission" date="2023-03" db="EMBL/GenBank/DDBJ databases">
        <title>Massive genome expansion in bonnet fungi (Mycena s.s.) driven by repeated elements and novel gene families across ecological guilds.</title>
        <authorList>
            <consortium name="Lawrence Berkeley National Laboratory"/>
            <person name="Harder C.B."/>
            <person name="Miyauchi S."/>
            <person name="Viragh M."/>
            <person name="Kuo A."/>
            <person name="Thoen E."/>
            <person name="Andreopoulos B."/>
            <person name="Lu D."/>
            <person name="Skrede I."/>
            <person name="Drula E."/>
            <person name="Henrissat B."/>
            <person name="Morin E."/>
            <person name="Kohler A."/>
            <person name="Barry K."/>
            <person name="LaButti K."/>
            <person name="Morin E."/>
            <person name="Salamov A."/>
            <person name="Lipzen A."/>
            <person name="Mereny Z."/>
            <person name="Hegedus B."/>
            <person name="Baldrian P."/>
            <person name="Stursova M."/>
            <person name="Weitz H."/>
            <person name="Taylor A."/>
            <person name="Grigoriev I.V."/>
            <person name="Nagy L.G."/>
            <person name="Martin F."/>
            <person name="Kauserud H."/>
        </authorList>
    </citation>
    <scope>NUCLEOTIDE SEQUENCE</scope>
    <source>
        <strain evidence="3">CBHHK067</strain>
    </source>
</reference>
<comment type="similarity">
    <text evidence="1">Belongs to the short-chain dehydrogenases/reductases (SDR) family.</text>
</comment>
<keyword evidence="4" id="KW-1185">Reference proteome</keyword>
<protein>
    <recommendedName>
        <fullName evidence="5">Oxidoreductase</fullName>
    </recommendedName>
</protein>
<sequence>MTFDPATDIPDLGGKVIFITGGTAGLGKQSILALVKKNPAHVYFSGRDAPRAAALISEITAAIPSAQLTFVECNMSSLASVAKAAKQVTSKTDQLDIMMCNAGVWTVPPALTEDGYETQFGINHLSHALLLKLLRPILLRTPDARVSGFPASEMRYPQSKLANLIYAAELARRYPQLTSVSVHPGIVATDMVLNAPWTMKLFLKVIQMWTGEAIVKPETGALNQVWAATAAKTELVNGEYYVPVGKPGKHTKLSADKKLAEKLWEWTEKELEGYYLS</sequence>
<name>A0AAD7AY10_MYCRO</name>
<dbReference type="EMBL" id="JARKIE010001253">
    <property type="protein sequence ID" value="KAJ7603928.1"/>
    <property type="molecule type" value="Genomic_DNA"/>
</dbReference>
<dbReference type="GO" id="GO:0016491">
    <property type="term" value="F:oxidoreductase activity"/>
    <property type="evidence" value="ECO:0007669"/>
    <property type="project" value="UniProtKB-KW"/>
</dbReference>
<dbReference type="Pfam" id="PF00106">
    <property type="entry name" value="adh_short"/>
    <property type="match status" value="1"/>
</dbReference>
<proteinExistence type="inferred from homology"/>
<keyword evidence="2" id="KW-0560">Oxidoreductase</keyword>
<dbReference type="InterPro" id="IPR036291">
    <property type="entry name" value="NAD(P)-bd_dom_sf"/>
</dbReference>
<organism evidence="3 4">
    <name type="scientific">Mycena rosella</name>
    <name type="common">Pink bonnet</name>
    <name type="synonym">Agaricus rosellus</name>
    <dbReference type="NCBI Taxonomy" id="1033263"/>
    <lineage>
        <taxon>Eukaryota</taxon>
        <taxon>Fungi</taxon>
        <taxon>Dikarya</taxon>
        <taxon>Basidiomycota</taxon>
        <taxon>Agaricomycotina</taxon>
        <taxon>Agaricomycetes</taxon>
        <taxon>Agaricomycetidae</taxon>
        <taxon>Agaricales</taxon>
        <taxon>Marasmiineae</taxon>
        <taxon>Mycenaceae</taxon>
        <taxon>Mycena</taxon>
    </lineage>
</organism>
<accession>A0AAD7AY10</accession>
<evidence type="ECO:0000313" key="4">
    <source>
        <dbReference type="Proteomes" id="UP001221757"/>
    </source>
</evidence>
<comment type="caution">
    <text evidence="3">The sequence shown here is derived from an EMBL/GenBank/DDBJ whole genome shotgun (WGS) entry which is preliminary data.</text>
</comment>
<dbReference type="Proteomes" id="UP001221757">
    <property type="component" value="Unassembled WGS sequence"/>
</dbReference>
<dbReference type="AlphaFoldDB" id="A0AAD7AY10"/>
<dbReference type="PANTHER" id="PTHR24320:SF154">
    <property type="entry name" value="OXIDOREDUCTASE, SHORT-CHAIN DEHYDROGENASE_REDUCTASE FAMILY (AFU_ORTHOLOGUE AFUA_2G04560)"/>
    <property type="match status" value="1"/>
</dbReference>
<dbReference type="InterPro" id="IPR002347">
    <property type="entry name" value="SDR_fam"/>
</dbReference>
<dbReference type="PRINTS" id="PR00081">
    <property type="entry name" value="GDHRDH"/>
</dbReference>
<evidence type="ECO:0008006" key="5">
    <source>
        <dbReference type="Google" id="ProtNLM"/>
    </source>
</evidence>
<evidence type="ECO:0000256" key="1">
    <source>
        <dbReference type="ARBA" id="ARBA00006484"/>
    </source>
</evidence>